<sequence>MTGLRFVGQDWYSTKELPIVGAKLSNTISGVRKYAINSYANATDFIRLVGKGKETVQAGSTIGVVINSSAGYLFGFQTLDPNEDGYDPFGQSLILYSWNDYLLNGGVLANTILKVCHAVSRLRKETTWQAYVF</sequence>
<comment type="caution">
    <text evidence="1">The sequence shown here is derived from an EMBL/GenBank/DDBJ whole genome shotgun (WGS) entry which is preliminary data.</text>
</comment>
<dbReference type="Proteomes" id="UP000051036">
    <property type="component" value="Unassembled WGS sequence"/>
</dbReference>
<dbReference type="AlphaFoldDB" id="A0A0R1UAY4"/>
<dbReference type="OrthoDB" id="2237640at2"/>
<dbReference type="EMBL" id="AZFM01000017">
    <property type="protein sequence ID" value="KRL89844.1"/>
    <property type="molecule type" value="Genomic_DNA"/>
</dbReference>
<name>A0A0R1UAY4_9LACO</name>
<protein>
    <submittedName>
        <fullName evidence="1">Uncharacterized protein</fullName>
    </submittedName>
</protein>
<organism evidence="1 2">
    <name type="scientific">Lactobacillus kalixensis DSM 16043</name>
    <dbReference type="NCBI Taxonomy" id="1423763"/>
    <lineage>
        <taxon>Bacteria</taxon>
        <taxon>Bacillati</taxon>
        <taxon>Bacillota</taxon>
        <taxon>Bacilli</taxon>
        <taxon>Lactobacillales</taxon>
        <taxon>Lactobacillaceae</taxon>
        <taxon>Lactobacillus</taxon>
    </lineage>
</organism>
<dbReference type="PATRIC" id="fig|1423763.3.peg.496"/>
<evidence type="ECO:0000313" key="2">
    <source>
        <dbReference type="Proteomes" id="UP000051036"/>
    </source>
</evidence>
<keyword evidence="2" id="KW-1185">Reference proteome</keyword>
<proteinExistence type="predicted"/>
<gene>
    <name evidence="1" type="ORF">FC46_GL000492</name>
</gene>
<reference evidence="1 2" key="1">
    <citation type="journal article" date="2015" name="Genome Announc.">
        <title>Expanding the biotechnology potential of lactobacilli through comparative genomics of 213 strains and associated genera.</title>
        <authorList>
            <person name="Sun Z."/>
            <person name="Harris H.M."/>
            <person name="McCann A."/>
            <person name="Guo C."/>
            <person name="Argimon S."/>
            <person name="Zhang W."/>
            <person name="Yang X."/>
            <person name="Jeffery I.B."/>
            <person name="Cooney J.C."/>
            <person name="Kagawa T.F."/>
            <person name="Liu W."/>
            <person name="Song Y."/>
            <person name="Salvetti E."/>
            <person name="Wrobel A."/>
            <person name="Rasinkangas P."/>
            <person name="Parkhill J."/>
            <person name="Rea M.C."/>
            <person name="O'Sullivan O."/>
            <person name="Ritari J."/>
            <person name="Douillard F.P."/>
            <person name="Paul Ross R."/>
            <person name="Yang R."/>
            <person name="Briner A.E."/>
            <person name="Felis G.E."/>
            <person name="de Vos W.M."/>
            <person name="Barrangou R."/>
            <person name="Klaenhammer T.R."/>
            <person name="Caufield P.W."/>
            <person name="Cui Y."/>
            <person name="Zhang H."/>
            <person name="O'Toole P.W."/>
        </authorList>
    </citation>
    <scope>NUCLEOTIDE SEQUENCE [LARGE SCALE GENOMIC DNA]</scope>
    <source>
        <strain evidence="1 2">DSM 16043</strain>
    </source>
</reference>
<evidence type="ECO:0000313" key="1">
    <source>
        <dbReference type="EMBL" id="KRL89844.1"/>
    </source>
</evidence>
<dbReference type="RefSeq" id="WP_157046789.1">
    <property type="nucleotide sequence ID" value="NZ_AZFM01000017.1"/>
</dbReference>
<accession>A0A0R1UAY4</accession>
<dbReference type="STRING" id="1423763.FC46_GL000492"/>